<feature type="non-terminal residue" evidence="2">
    <location>
        <position position="244"/>
    </location>
</feature>
<evidence type="ECO:0000313" key="2">
    <source>
        <dbReference type="EMBL" id="SVD32408.1"/>
    </source>
</evidence>
<dbReference type="EMBL" id="UINC01143465">
    <property type="protein sequence ID" value="SVD32408.1"/>
    <property type="molecule type" value="Genomic_DNA"/>
</dbReference>
<accession>A0A382UFD9</accession>
<sequence>MTRRILKEEKLLMMLVIKAITKKLTLLSLSFALVVGSNVGRADDIEIYFNSADATNNTNIIRSNVLFILDTSGSMNAFTSSGQSRMDDLKDAMEVVLNSIRDVNVGLMRFNRGQTSNREGGPVIFPIKNIDGNVNEVVGDSGQNVVTQIVNTAFLRNDDDDGEEVKTTHSVTLSDAQLDAFDFGGTQSFAGGSLTFPIIAASDDGSEETAPGQCNKSIFPLMFFSDTHIINRCRFIGLRFAGVT</sequence>
<dbReference type="InterPro" id="IPR002035">
    <property type="entry name" value="VWF_A"/>
</dbReference>
<dbReference type="InterPro" id="IPR036465">
    <property type="entry name" value="vWFA_dom_sf"/>
</dbReference>
<dbReference type="Pfam" id="PF13519">
    <property type="entry name" value="VWA_2"/>
    <property type="match status" value="1"/>
</dbReference>
<name>A0A382UFD9_9ZZZZ</name>
<dbReference type="Gene3D" id="3.40.50.410">
    <property type="entry name" value="von Willebrand factor, type A domain"/>
    <property type="match status" value="1"/>
</dbReference>
<protein>
    <recommendedName>
        <fullName evidence="1">VWFA domain-containing protein</fullName>
    </recommendedName>
</protein>
<feature type="domain" description="VWFA" evidence="1">
    <location>
        <begin position="65"/>
        <end position="112"/>
    </location>
</feature>
<evidence type="ECO:0000259" key="1">
    <source>
        <dbReference type="Pfam" id="PF13519"/>
    </source>
</evidence>
<dbReference type="AlphaFoldDB" id="A0A382UFD9"/>
<reference evidence="2" key="1">
    <citation type="submission" date="2018-05" db="EMBL/GenBank/DDBJ databases">
        <authorList>
            <person name="Lanie J.A."/>
            <person name="Ng W.-L."/>
            <person name="Kazmierczak K.M."/>
            <person name="Andrzejewski T.M."/>
            <person name="Davidsen T.M."/>
            <person name="Wayne K.J."/>
            <person name="Tettelin H."/>
            <person name="Glass J.I."/>
            <person name="Rusch D."/>
            <person name="Podicherti R."/>
            <person name="Tsui H.-C.T."/>
            <person name="Winkler M.E."/>
        </authorList>
    </citation>
    <scope>NUCLEOTIDE SEQUENCE</scope>
</reference>
<proteinExistence type="predicted"/>
<dbReference type="SUPFAM" id="SSF53300">
    <property type="entry name" value="vWA-like"/>
    <property type="match status" value="1"/>
</dbReference>
<gene>
    <name evidence="2" type="ORF">METZ01_LOCUS385262</name>
</gene>
<organism evidence="2">
    <name type="scientific">marine metagenome</name>
    <dbReference type="NCBI Taxonomy" id="408172"/>
    <lineage>
        <taxon>unclassified sequences</taxon>
        <taxon>metagenomes</taxon>
        <taxon>ecological metagenomes</taxon>
    </lineage>
</organism>